<sequence length="307" mass="34314">MKTNPNVVHHQSFPSQSIAQPISRNPTPPPPSPPPSPHAARFQTWHIKTLPKIFQKSGKMATSDPSRPATGYPVVPNGTYQAPPPAGSAYPYQAPPPHQPTYPYTYNTNQTYPNQRAIFLRRLIIALIIFTGILFTILFICWLVIRPHFPEFRVTSLSISNFNVSSSSSTVTGTWNARYQVSNPNKKMKISYNEIQTSIFYKSEVLSRTRIPPFRQGKRNVTDIDVEYGATSSYIGQRTVSQINSDEGRGLVSFNLRIVADAGFKAEGFWTRRRLLRVYCNDVAVGISRNGRSGNLTGGAMRCSVYA</sequence>
<keyword evidence="2 6" id="KW-0812">Transmembrane</keyword>
<dbReference type="InterPro" id="IPR044839">
    <property type="entry name" value="NDR1-like"/>
</dbReference>
<evidence type="ECO:0000313" key="9">
    <source>
        <dbReference type="Proteomes" id="UP000886885"/>
    </source>
</evidence>
<evidence type="ECO:0000256" key="2">
    <source>
        <dbReference type="ARBA" id="ARBA00022692"/>
    </source>
</evidence>
<dbReference type="InterPro" id="IPR004864">
    <property type="entry name" value="LEA_2"/>
</dbReference>
<organism evidence="8 9">
    <name type="scientific">Populus tomentosa</name>
    <name type="common">Chinese white poplar</name>
    <dbReference type="NCBI Taxonomy" id="118781"/>
    <lineage>
        <taxon>Eukaryota</taxon>
        <taxon>Viridiplantae</taxon>
        <taxon>Streptophyta</taxon>
        <taxon>Embryophyta</taxon>
        <taxon>Tracheophyta</taxon>
        <taxon>Spermatophyta</taxon>
        <taxon>Magnoliopsida</taxon>
        <taxon>eudicotyledons</taxon>
        <taxon>Gunneridae</taxon>
        <taxon>Pentapetalae</taxon>
        <taxon>rosids</taxon>
        <taxon>fabids</taxon>
        <taxon>Malpighiales</taxon>
        <taxon>Salicaceae</taxon>
        <taxon>Saliceae</taxon>
        <taxon>Populus</taxon>
    </lineage>
</organism>
<keyword evidence="9" id="KW-1185">Reference proteome</keyword>
<dbReference type="GO" id="GO:0005886">
    <property type="term" value="C:plasma membrane"/>
    <property type="evidence" value="ECO:0007669"/>
    <property type="project" value="TreeGrafter"/>
</dbReference>
<name>A0A8X8IVU6_POPTO</name>
<feature type="compositionally biased region" description="Pro residues" evidence="5">
    <location>
        <begin position="26"/>
        <end position="37"/>
    </location>
</feature>
<proteinExistence type="predicted"/>
<protein>
    <recommendedName>
        <fullName evidence="7">Late embryogenesis abundant protein LEA-2 subgroup domain-containing protein</fullName>
    </recommendedName>
</protein>
<dbReference type="OrthoDB" id="695142at2759"/>
<comment type="caution">
    <text evidence="8">The sequence shown here is derived from an EMBL/GenBank/DDBJ whole genome shotgun (WGS) entry which is preliminary data.</text>
</comment>
<evidence type="ECO:0000256" key="1">
    <source>
        <dbReference type="ARBA" id="ARBA00004167"/>
    </source>
</evidence>
<evidence type="ECO:0000256" key="5">
    <source>
        <dbReference type="SAM" id="MobiDB-lite"/>
    </source>
</evidence>
<evidence type="ECO:0000256" key="4">
    <source>
        <dbReference type="ARBA" id="ARBA00023136"/>
    </source>
</evidence>
<dbReference type="GO" id="GO:0098542">
    <property type="term" value="P:defense response to other organism"/>
    <property type="evidence" value="ECO:0007669"/>
    <property type="project" value="InterPro"/>
</dbReference>
<dbReference type="PANTHER" id="PTHR31234">
    <property type="entry name" value="LATE EMBRYOGENESIS ABUNDANT (LEA) HYDROXYPROLINE-RICH GLYCOPROTEIN FAMILY"/>
    <property type="match status" value="1"/>
</dbReference>
<dbReference type="Proteomes" id="UP000886885">
    <property type="component" value="Chromosome 1A"/>
</dbReference>
<evidence type="ECO:0000256" key="6">
    <source>
        <dbReference type="SAM" id="Phobius"/>
    </source>
</evidence>
<feature type="region of interest" description="Disordered" evidence="5">
    <location>
        <begin position="1"/>
        <end position="40"/>
    </location>
</feature>
<comment type="subcellular location">
    <subcellularLocation>
        <location evidence="1">Membrane</location>
        <topology evidence="1">Single-pass membrane protein</topology>
    </subcellularLocation>
</comment>
<evidence type="ECO:0000256" key="3">
    <source>
        <dbReference type="ARBA" id="ARBA00022989"/>
    </source>
</evidence>
<reference evidence="8" key="1">
    <citation type="journal article" date="2020" name="bioRxiv">
        <title>Hybrid origin of Populus tomentosa Carr. identified through genome sequencing and phylogenomic analysis.</title>
        <authorList>
            <person name="An X."/>
            <person name="Gao K."/>
            <person name="Chen Z."/>
            <person name="Li J."/>
            <person name="Yang X."/>
            <person name="Yang X."/>
            <person name="Zhou J."/>
            <person name="Guo T."/>
            <person name="Zhao T."/>
            <person name="Huang S."/>
            <person name="Miao D."/>
            <person name="Khan W.U."/>
            <person name="Rao P."/>
            <person name="Ye M."/>
            <person name="Lei B."/>
            <person name="Liao W."/>
            <person name="Wang J."/>
            <person name="Ji L."/>
            <person name="Li Y."/>
            <person name="Guo B."/>
            <person name="Mustafa N.S."/>
            <person name="Li S."/>
            <person name="Yun Q."/>
            <person name="Keller S.R."/>
            <person name="Mao J."/>
            <person name="Zhang R."/>
            <person name="Strauss S.H."/>
        </authorList>
    </citation>
    <scope>NUCLEOTIDE SEQUENCE</scope>
    <source>
        <strain evidence="8">GM15</strain>
        <tissue evidence="8">Leaf</tissue>
    </source>
</reference>
<dbReference type="AlphaFoldDB" id="A0A8X8IVU6"/>
<dbReference type="PANTHER" id="PTHR31234:SF55">
    <property type="entry name" value="LATE EMBRYOGENESIS ABUNDANT (LEA) HYDROXYPROLINE-RICH GLYCOPROTEIN FAMILY"/>
    <property type="match status" value="1"/>
</dbReference>
<dbReference type="EMBL" id="JAAWWB010000001">
    <property type="protein sequence ID" value="KAG6792571.1"/>
    <property type="molecule type" value="Genomic_DNA"/>
</dbReference>
<accession>A0A8X8IVU6</accession>
<keyword evidence="3 6" id="KW-1133">Transmembrane helix</keyword>
<feature type="domain" description="Late embryogenesis abundant protein LEA-2 subgroup" evidence="7">
    <location>
        <begin position="181"/>
        <end position="270"/>
    </location>
</feature>
<evidence type="ECO:0000259" key="7">
    <source>
        <dbReference type="Pfam" id="PF03168"/>
    </source>
</evidence>
<keyword evidence="4 6" id="KW-0472">Membrane</keyword>
<feature type="compositionally biased region" description="Polar residues" evidence="5">
    <location>
        <begin position="12"/>
        <end position="25"/>
    </location>
</feature>
<dbReference type="Pfam" id="PF03168">
    <property type="entry name" value="LEA_2"/>
    <property type="match status" value="1"/>
</dbReference>
<gene>
    <name evidence="8" type="ORF">POTOM_001723</name>
</gene>
<feature type="transmembrane region" description="Helical" evidence="6">
    <location>
        <begin position="123"/>
        <end position="145"/>
    </location>
</feature>
<evidence type="ECO:0000313" key="8">
    <source>
        <dbReference type="EMBL" id="KAG6792571.1"/>
    </source>
</evidence>